<proteinExistence type="predicted"/>
<keyword evidence="1" id="KW-0489">Methyltransferase</keyword>
<evidence type="ECO:0000313" key="2">
    <source>
        <dbReference type="Proteomes" id="UP000249610"/>
    </source>
</evidence>
<evidence type="ECO:0000313" key="1">
    <source>
        <dbReference type="EMBL" id="RAI84380.1"/>
    </source>
</evidence>
<dbReference type="EMBL" id="QLLK01000017">
    <property type="protein sequence ID" value="RAI84380.1"/>
    <property type="molecule type" value="Genomic_DNA"/>
</dbReference>
<dbReference type="OrthoDB" id="1157001at2"/>
<dbReference type="GO" id="GO:0008168">
    <property type="term" value="F:methyltransferase activity"/>
    <property type="evidence" value="ECO:0007669"/>
    <property type="project" value="UniProtKB-KW"/>
</dbReference>
<dbReference type="RefSeq" id="WP_111613308.1">
    <property type="nucleotide sequence ID" value="NZ_QLLK01000017.1"/>
</dbReference>
<sequence length="334" mass="38076">MKTLEKIAFVLRKDQTDYLELAQAIQDYESLVFALSTIEIENESNREDIHFDTGKALGTTWAALCIRDLIRTKIFIKGLFNAIEQVKKTKQGTVNVLYAGTGPFATLILPIMATYSEAEVQFTLLEVNKVSFDTVNQVINKLGFGGYIKASTNEDATKYVVNSDHQIDIVVSETMQHGLKREQQVPIVLNIMRQVKEEVILIPEKITLNVCQMNFTKLHAREKNTEEEYCIRLGAFFELSREKIKEYELSSHLENGKLLFPQKSINLKMEDLKEFNQLAVLTEIQVFGENKISINESGLTMPLILEDLSAHQKGLTLNIRYTVSEEPGIEYSWI</sequence>
<reference evidence="1 2" key="1">
    <citation type="submission" date="2018-06" db="EMBL/GenBank/DDBJ databases">
        <title>Genomic Encyclopedia of Archaeal and Bacterial Type Strains, Phase II (KMG-II): from individual species to whole genera.</title>
        <authorList>
            <person name="Goeker M."/>
        </authorList>
    </citation>
    <scope>NUCLEOTIDE SEQUENCE [LARGE SCALE GENOMIC DNA]</scope>
    <source>
        <strain evidence="1 2">DSM 23446</strain>
    </source>
</reference>
<dbReference type="Gene3D" id="3.40.50.150">
    <property type="entry name" value="Vaccinia Virus protein VP39"/>
    <property type="match status" value="1"/>
</dbReference>
<comment type="caution">
    <text evidence="1">The sequence shown here is derived from an EMBL/GenBank/DDBJ whole genome shotgun (WGS) entry which is preliminary data.</text>
</comment>
<protein>
    <submittedName>
        <fullName evidence="1">Putative RNA methylase</fullName>
    </submittedName>
</protein>
<accession>A0A327NWJ6</accession>
<dbReference type="Proteomes" id="UP000249610">
    <property type="component" value="Unassembled WGS sequence"/>
</dbReference>
<name>A0A327NWJ6_9BACT</name>
<keyword evidence="1" id="KW-0808">Transferase</keyword>
<dbReference type="GO" id="GO:0032259">
    <property type="term" value="P:methylation"/>
    <property type="evidence" value="ECO:0007669"/>
    <property type="project" value="UniProtKB-KW"/>
</dbReference>
<keyword evidence="2" id="KW-1185">Reference proteome</keyword>
<dbReference type="InterPro" id="IPR029063">
    <property type="entry name" value="SAM-dependent_MTases_sf"/>
</dbReference>
<organism evidence="1 2">
    <name type="scientific">Algoriphagus yeomjeoni</name>
    <dbReference type="NCBI Taxonomy" id="291403"/>
    <lineage>
        <taxon>Bacteria</taxon>
        <taxon>Pseudomonadati</taxon>
        <taxon>Bacteroidota</taxon>
        <taxon>Cytophagia</taxon>
        <taxon>Cytophagales</taxon>
        <taxon>Cyclobacteriaceae</taxon>
        <taxon>Algoriphagus</taxon>
    </lineage>
</organism>
<gene>
    <name evidence="1" type="ORF">LV83_04003</name>
</gene>
<dbReference type="AlphaFoldDB" id="A0A327NWJ6"/>